<evidence type="ECO:0000313" key="2">
    <source>
        <dbReference type="Proteomes" id="UP000286921"/>
    </source>
</evidence>
<gene>
    <name evidence="1" type="ORF">AAWM_01757</name>
</gene>
<comment type="caution">
    <text evidence="1">The sequence shown here is derived from an EMBL/GenBank/DDBJ whole genome shotgun (WGS) entry which is preliminary data.</text>
</comment>
<organism evidence="1 2">
    <name type="scientific">Aspergillus awamori</name>
    <name type="common">Black koji mold</name>
    <dbReference type="NCBI Taxonomy" id="105351"/>
    <lineage>
        <taxon>Eukaryota</taxon>
        <taxon>Fungi</taxon>
        <taxon>Dikarya</taxon>
        <taxon>Ascomycota</taxon>
        <taxon>Pezizomycotina</taxon>
        <taxon>Eurotiomycetes</taxon>
        <taxon>Eurotiomycetidae</taxon>
        <taxon>Eurotiales</taxon>
        <taxon>Aspergillaceae</taxon>
        <taxon>Aspergillus</taxon>
    </lineage>
</organism>
<dbReference type="Proteomes" id="UP000286921">
    <property type="component" value="Unassembled WGS sequence"/>
</dbReference>
<proteinExistence type="predicted"/>
<reference evidence="1 2" key="1">
    <citation type="submission" date="2016-09" db="EMBL/GenBank/DDBJ databases">
        <title>Aspergillus awamori IFM 58123T.</title>
        <authorList>
            <person name="Kusuya Y."/>
            <person name="Shimizu M."/>
            <person name="Takahashi H."/>
            <person name="Yaguchi T."/>
        </authorList>
    </citation>
    <scope>NUCLEOTIDE SEQUENCE [LARGE SCALE GENOMIC DNA]</scope>
    <source>
        <strain evidence="1 2">IFM 58123</strain>
    </source>
</reference>
<dbReference type="EMBL" id="BDHI01000001">
    <property type="protein sequence ID" value="GCB18872.1"/>
    <property type="molecule type" value="Genomic_DNA"/>
</dbReference>
<sequence>MQARESTIGVNVAMDNLCLFDQIWRPEAGRSGRTACPSLSGASPRPSAPLSPAPAFGVLYLGWKVTSIIWSAARLPVPLRWGCWRLVLALGRNADVDEILPTQHLLTILTTEVQPHHRRPERAVSDETLSFADH</sequence>
<protein>
    <submittedName>
        <fullName evidence="1">Uncharacterized protein</fullName>
    </submittedName>
</protein>
<evidence type="ECO:0000313" key="1">
    <source>
        <dbReference type="EMBL" id="GCB18872.1"/>
    </source>
</evidence>
<name>A0A401KI61_ASPAW</name>
<accession>A0A401KI61</accession>
<dbReference type="AlphaFoldDB" id="A0A401KI61"/>
<keyword evidence="2" id="KW-1185">Reference proteome</keyword>